<protein>
    <submittedName>
        <fullName evidence="1">Uncharacterized protein</fullName>
    </submittedName>
</protein>
<organism evidence="1 2">
    <name type="scientific">Cylicostephanus goldi</name>
    <name type="common">Nematode worm</name>
    <dbReference type="NCBI Taxonomy" id="71465"/>
    <lineage>
        <taxon>Eukaryota</taxon>
        <taxon>Metazoa</taxon>
        <taxon>Ecdysozoa</taxon>
        <taxon>Nematoda</taxon>
        <taxon>Chromadorea</taxon>
        <taxon>Rhabditida</taxon>
        <taxon>Rhabditina</taxon>
        <taxon>Rhabditomorpha</taxon>
        <taxon>Strongyloidea</taxon>
        <taxon>Strongylidae</taxon>
        <taxon>Cylicostephanus</taxon>
    </lineage>
</organism>
<sequence length="163" mass="18376">MLRSLETMQSCPERFVSIFYTIDETFGQDTMTNVLKLVSFLLFAIVFRKFAYSVTSIADWQQALVDSTGNYYAANQFVAGQMLSEWFTRKTRPILHLQVKSLALQFEQLTDELWTVPVEVAGSSGIQLVAVTDKIVTLPYSSLDYVIADPRRKSGAMIVQDVG</sequence>
<dbReference type="OrthoDB" id="10031169at2759"/>
<evidence type="ECO:0000313" key="1">
    <source>
        <dbReference type="EMBL" id="VDK54163.1"/>
    </source>
</evidence>
<reference evidence="1 2" key="1">
    <citation type="submission" date="2018-11" db="EMBL/GenBank/DDBJ databases">
        <authorList>
            <consortium name="Pathogen Informatics"/>
        </authorList>
    </citation>
    <scope>NUCLEOTIDE SEQUENCE [LARGE SCALE GENOMIC DNA]</scope>
</reference>
<proteinExistence type="predicted"/>
<evidence type="ECO:0000313" key="2">
    <source>
        <dbReference type="Proteomes" id="UP000271889"/>
    </source>
</evidence>
<dbReference type="Proteomes" id="UP000271889">
    <property type="component" value="Unassembled WGS sequence"/>
</dbReference>
<name>A0A3P6REC6_CYLGO</name>
<dbReference type="EMBL" id="UYRV01006959">
    <property type="protein sequence ID" value="VDK54163.1"/>
    <property type="molecule type" value="Genomic_DNA"/>
</dbReference>
<keyword evidence="2" id="KW-1185">Reference proteome</keyword>
<accession>A0A3P6REC6</accession>
<gene>
    <name evidence="1" type="ORF">CGOC_LOCUS2919</name>
</gene>
<dbReference type="AlphaFoldDB" id="A0A3P6REC6"/>